<keyword evidence="1" id="KW-0812">Transmembrane</keyword>
<feature type="transmembrane region" description="Helical" evidence="1">
    <location>
        <begin position="6"/>
        <end position="29"/>
    </location>
</feature>
<dbReference type="EMBL" id="MT773150">
    <property type="protein sequence ID" value="QQX28275.1"/>
    <property type="molecule type" value="Genomic_DNA"/>
</dbReference>
<accession>A0A7U0M8D4</accession>
<keyword evidence="2" id="KW-0496">Mitochondrion</keyword>
<reference evidence="2" key="1">
    <citation type="submission" date="2020-07" db="EMBL/GenBank/DDBJ databases">
        <title>The Complete Mitochondrial Genome of the Endemic Jumping Spider Phanuelus gladstone.</title>
        <authorList>
            <person name="Manu Thomas M."/>
            <person name="Chitra M."/>
            <person name="Caleb J.T.D."/>
            <person name="Soreiphy M."/>
        </authorList>
    </citation>
    <scope>NUCLEOTIDE SEQUENCE</scope>
</reference>
<evidence type="ECO:0000313" key="2">
    <source>
        <dbReference type="EMBL" id="QQX28275.1"/>
    </source>
</evidence>
<proteinExistence type="predicted"/>
<dbReference type="RefSeq" id="YP_010154932.1">
    <property type="nucleotide sequence ID" value="NC_057201.1"/>
</dbReference>
<gene>
    <name evidence="2" type="primary">atp8</name>
</gene>
<keyword evidence="1" id="KW-1133">Transmembrane helix</keyword>
<dbReference type="AlphaFoldDB" id="A0A7U0M8D4"/>
<sequence length="51" mass="6486">MPQLMPLMWIYSVMMSLFIVLVLIMLYYYKDKWILLSFDKYYMNMLITYKW</sequence>
<geneLocation type="mitochondrion" evidence="2"/>
<dbReference type="GeneID" id="67157841"/>
<name>A0A7U0M8D4_9ARAC</name>
<protein>
    <submittedName>
        <fullName evidence="2">ATP synthase F0 subunit 8</fullName>
    </submittedName>
</protein>
<evidence type="ECO:0000256" key="1">
    <source>
        <dbReference type="SAM" id="Phobius"/>
    </source>
</evidence>
<organism evidence="2">
    <name type="scientific">Phanuelus gladstone</name>
    <dbReference type="NCBI Taxonomy" id="2059714"/>
    <lineage>
        <taxon>Eukaryota</taxon>
        <taxon>Metazoa</taxon>
        <taxon>Ecdysozoa</taxon>
        <taxon>Arthropoda</taxon>
        <taxon>Chelicerata</taxon>
        <taxon>Arachnida</taxon>
        <taxon>Araneae</taxon>
        <taxon>Araneomorphae</taxon>
        <taxon>Entelegynae</taxon>
        <taxon>Dionycha</taxon>
        <taxon>Salticidae</taxon>
        <taxon>Salticinae</taxon>
        <taxon>Salticoida</taxon>
        <taxon>Aelurillini</taxon>
        <taxon>Phanuelus</taxon>
    </lineage>
</organism>
<keyword evidence="1" id="KW-0472">Membrane</keyword>